<feature type="transmembrane region" description="Helical" evidence="1">
    <location>
        <begin position="58"/>
        <end position="86"/>
    </location>
</feature>
<feature type="transmembrane region" description="Helical" evidence="1">
    <location>
        <begin position="12"/>
        <end position="38"/>
    </location>
</feature>
<feature type="transmembrane region" description="Helical" evidence="1">
    <location>
        <begin position="172"/>
        <end position="197"/>
    </location>
</feature>
<dbReference type="PANTHER" id="PTHR41324:SF1">
    <property type="entry name" value="DUF2232 DOMAIN-CONTAINING PROTEIN"/>
    <property type="match status" value="1"/>
</dbReference>
<keyword evidence="3" id="KW-1185">Reference proteome</keyword>
<evidence type="ECO:0000256" key="1">
    <source>
        <dbReference type="SAM" id="Phobius"/>
    </source>
</evidence>
<protein>
    <submittedName>
        <fullName evidence="2">Uncharacterized protein YybS (DUF2232 family)</fullName>
    </submittedName>
</protein>
<reference evidence="2 3" key="1">
    <citation type="submission" date="2021-01" db="EMBL/GenBank/DDBJ databases">
        <title>Genomic Encyclopedia of Type Strains, Phase IV (KMG-IV): sequencing the most valuable type-strain genomes for metagenomic binning, comparative biology and taxonomic classification.</title>
        <authorList>
            <person name="Goeker M."/>
        </authorList>
    </citation>
    <scope>NUCLEOTIDE SEQUENCE [LARGE SCALE GENOMIC DNA]</scope>
    <source>
        <strain evidence="2 3">DSM 24436</strain>
    </source>
</reference>
<name>A0ABS2MNJ5_9FIRM</name>
<keyword evidence="1" id="KW-1133">Transmembrane helix</keyword>
<comment type="caution">
    <text evidence="2">The sequence shown here is derived from an EMBL/GenBank/DDBJ whole genome shotgun (WGS) entry which is preliminary data.</text>
</comment>
<dbReference type="InterPro" id="IPR018710">
    <property type="entry name" value="DUF2232"/>
</dbReference>
<gene>
    <name evidence="2" type="ORF">JOC49_000478</name>
</gene>
<keyword evidence="1" id="KW-0472">Membrane</keyword>
<feature type="transmembrane region" description="Helical" evidence="1">
    <location>
        <begin position="225"/>
        <end position="245"/>
    </location>
</feature>
<dbReference type="PANTHER" id="PTHR41324">
    <property type="entry name" value="MEMBRANE PROTEIN-RELATED"/>
    <property type="match status" value="1"/>
</dbReference>
<feature type="transmembrane region" description="Helical" evidence="1">
    <location>
        <begin position="98"/>
        <end position="120"/>
    </location>
</feature>
<evidence type="ECO:0000313" key="2">
    <source>
        <dbReference type="EMBL" id="MBM7560964.1"/>
    </source>
</evidence>
<evidence type="ECO:0000313" key="3">
    <source>
        <dbReference type="Proteomes" id="UP000767854"/>
    </source>
</evidence>
<feature type="transmembrane region" description="Helical" evidence="1">
    <location>
        <begin position="251"/>
        <end position="273"/>
    </location>
</feature>
<dbReference type="Pfam" id="PF09991">
    <property type="entry name" value="DUF2232"/>
    <property type="match status" value="1"/>
</dbReference>
<feature type="transmembrane region" description="Helical" evidence="1">
    <location>
        <begin position="285"/>
        <end position="305"/>
    </location>
</feature>
<dbReference type="EMBL" id="JAFBDT010000002">
    <property type="protein sequence ID" value="MBM7560964.1"/>
    <property type="molecule type" value="Genomic_DNA"/>
</dbReference>
<dbReference type="Proteomes" id="UP000767854">
    <property type="component" value="Unassembled WGS sequence"/>
</dbReference>
<keyword evidence="1" id="KW-0812">Transmembrane</keyword>
<sequence length="319" mass="35573">MNRTNKITEAGLFSAILVIFIVGAFYIPILGGLMTLFLPLSTLVLTTRNKVSYVVVSALVAGLISSALVTLVYGVGMALIALAVGLPIGLMVKRGQKPLHAVFAGGIGAVIAFFLLFFLLEWTTGISLMEEIEHSFTMSMDFQDTMRETLTGFGMDGAEETFEESQQILEDMLYLMGLILPSILIIFSMFYALVNLAMAQQIFKRIKINYHPMGRFSEFSYPRHLAYGSAGMVALAYFIGNMGWIDAELLVSNFMYLFLMIFGFQGFAVLYFYLLKFFGKIPSRILLAAFFLMGGFQYVALFGFMDVLFNFRKIGVSKE</sequence>
<dbReference type="RefSeq" id="WP_204661836.1">
    <property type="nucleotide sequence ID" value="NZ_JAFBDT010000002.1"/>
</dbReference>
<proteinExistence type="predicted"/>
<organism evidence="2 3">
    <name type="scientific">Fusibacter tunisiensis</name>
    <dbReference type="NCBI Taxonomy" id="1008308"/>
    <lineage>
        <taxon>Bacteria</taxon>
        <taxon>Bacillati</taxon>
        <taxon>Bacillota</taxon>
        <taxon>Clostridia</taxon>
        <taxon>Eubacteriales</taxon>
        <taxon>Eubacteriales Family XII. Incertae Sedis</taxon>
        <taxon>Fusibacter</taxon>
    </lineage>
</organism>
<accession>A0ABS2MNJ5</accession>